<dbReference type="GO" id="GO:0008270">
    <property type="term" value="F:zinc ion binding"/>
    <property type="evidence" value="ECO:0007669"/>
    <property type="project" value="InterPro"/>
</dbReference>
<dbReference type="EMBL" id="LCTW02000036">
    <property type="protein sequence ID" value="KXX81391.1"/>
    <property type="molecule type" value="Genomic_DNA"/>
</dbReference>
<dbReference type="GO" id="GO:0000435">
    <property type="term" value="P:positive regulation of transcription from RNA polymerase II promoter by galactose"/>
    <property type="evidence" value="ECO:0007669"/>
    <property type="project" value="TreeGrafter"/>
</dbReference>
<keyword evidence="2" id="KW-0805">Transcription regulation</keyword>
<name>A0A175WD22_9PEZI</name>
<feature type="coiled-coil region" evidence="5">
    <location>
        <begin position="65"/>
        <end position="92"/>
    </location>
</feature>
<dbReference type="EMBL" id="LCTW02000013">
    <property type="protein sequence ID" value="KXX82487.1"/>
    <property type="molecule type" value="Genomic_DNA"/>
</dbReference>
<feature type="region of interest" description="Disordered" evidence="6">
    <location>
        <begin position="1"/>
        <end position="23"/>
    </location>
</feature>
<dbReference type="GO" id="GO:0000981">
    <property type="term" value="F:DNA-binding transcription factor activity, RNA polymerase II-specific"/>
    <property type="evidence" value="ECO:0007669"/>
    <property type="project" value="InterPro"/>
</dbReference>
<evidence type="ECO:0000256" key="4">
    <source>
        <dbReference type="ARBA" id="ARBA00023242"/>
    </source>
</evidence>
<organism evidence="8 10">
    <name type="scientific">Madurella mycetomatis</name>
    <dbReference type="NCBI Taxonomy" id="100816"/>
    <lineage>
        <taxon>Eukaryota</taxon>
        <taxon>Fungi</taxon>
        <taxon>Dikarya</taxon>
        <taxon>Ascomycota</taxon>
        <taxon>Pezizomycotina</taxon>
        <taxon>Sordariomycetes</taxon>
        <taxon>Sordariomycetidae</taxon>
        <taxon>Sordariales</taxon>
        <taxon>Sordariales incertae sedis</taxon>
        <taxon>Madurella</taxon>
    </lineage>
</organism>
<reference evidence="8" key="2">
    <citation type="submission" date="2015-06" db="EMBL/GenBank/DDBJ databases">
        <authorList>
            <person name="Hoefler B.C."/>
            <person name="Straight P.D."/>
        </authorList>
    </citation>
    <scope>NUCLEOTIDE SEQUENCE [LARGE SCALE GENOMIC DNA]</scope>
    <source>
        <strain evidence="8">Mm55</strain>
    </source>
</reference>
<evidence type="ECO:0000256" key="5">
    <source>
        <dbReference type="SAM" id="Coils"/>
    </source>
</evidence>
<dbReference type="PANTHER" id="PTHR47424:SF12">
    <property type="entry name" value="TRANSCRIPTION FACTOR ASQA"/>
    <property type="match status" value="1"/>
</dbReference>
<dbReference type="InterPro" id="IPR036864">
    <property type="entry name" value="Zn2-C6_fun-type_DNA-bd_sf"/>
</dbReference>
<dbReference type="Proteomes" id="UP000078237">
    <property type="component" value="Unassembled WGS sequence"/>
</dbReference>
<gene>
    <name evidence="9" type="ORF">MMYC01_201254</name>
    <name evidence="8" type="ORF">MMYC01_203109</name>
</gene>
<dbReference type="Pfam" id="PF00172">
    <property type="entry name" value="Zn_clus"/>
    <property type="match status" value="1"/>
</dbReference>
<keyword evidence="4" id="KW-0539">Nucleus</keyword>
<evidence type="ECO:0000256" key="3">
    <source>
        <dbReference type="ARBA" id="ARBA00023163"/>
    </source>
</evidence>
<evidence type="ECO:0000259" key="7">
    <source>
        <dbReference type="PROSITE" id="PS50048"/>
    </source>
</evidence>
<protein>
    <submittedName>
        <fullName evidence="8">Transcriptional activator protein acu-15</fullName>
    </submittedName>
</protein>
<dbReference type="SUPFAM" id="SSF57701">
    <property type="entry name" value="Zn2/Cys6 DNA-binding domain"/>
    <property type="match status" value="1"/>
</dbReference>
<reference evidence="10" key="1">
    <citation type="submission" date="2015-06" db="EMBL/GenBank/DDBJ databases">
        <authorList>
            <person name="van de Sande W.W.J."/>
        </authorList>
    </citation>
    <scope>NUCLEOTIDE SEQUENCE [LARGE SCALE GENOMIC DNA]</scope>
    <source>
        <strain evidence="10">mm55</strain>
    </source>
</reference>
<accession>A0A175WD22</accession>
<dbReference type="InterPro" id="IPR001138">
    <property type="entry name" value="Zn2Cys6_DnaBD"/>
</dbReference>
<evidence type="ECO:0000256" key="1">
    <source>
        <dbReference type="ARBA" id="ARBA00022723"/>
    </source>
</evidence>
<sequence length="748" mass="81770">MPASDKPDAISVPTHPGRPKRSQVSRACDWCRIHRVKCDDEQPCRNCKSRGAQCRAAGASEIRSLPHAFREIERLKRRVRELEQEVKKRDAAATASQPARVEYNARREGGDENQALSGFYISNSHMPQKQWFGPSSLFYFIGRITSHLAAFIEHPPAEYTIHFSSAGMPFTDGSGPESTQSTAEPPMDSQLAPGGHTYSLTAMQEEYFLSLFWQSFHSAFQIVDEGKFREHYKSLWSGHGVSRSIRKPSALVDIILALCMLSACPPRGDRSSSRPPADPDATAIAGRWHYQRCQTLLISELESPSLSTLQCHIFSVIYLCCASFQNMAHNTLALAMRTAHILGLHLEPPPDLPRSERELRKRLWWTLYTLESKTCIKLGRPWSASLSETSCSLPADDHQLAVESGSAALASGNVTWLTYTLQNTRLVLSARDVYLSFYGECSRVLGGSGGSNSNSSSIHDDPVVLESCATFLRSSMAHLDSWARSVPDGLRNKRKHGGEPLSANLNPSSSGTISLAIETFAPPWLQRQRLLIELLYHHLCVILYRPLISFSAPSHTSPLSDSQECAAACARHAITLTQITHQTLAETDLLDSWHEAFQWQWNAAITMIGFVLASPHSPTVQAARAAIALAIEGFEIFGRHFAAGPRAVKVVGELMGKVESLIGHGGRGQGEATDAAAVVVTGPMDTTWPALGAGGPDGILLGLEGAGLQDVLTGTMDVAFSVDSFNSFEWLQGGNLNSDGHWTFPMGG</sequence>
<dbReference type="PROSITE" id="PS00463">
    <property type="entry name" value="ZN2_CY6_FUNGAL_1"/>
    <property type="match status" value="1"/>
</dbReference>
<dbReference type="VEuPathDB" id="FungiDB:MMYC01_203109"/>
<dbReference type="CDD" id="cd12148">
    <property type="entry name" value="fungal_TF_MHR"/>
    <property type="match status" value="1"/>
</dbReference>
<evidence type="ECO:0000256" key="6">
    <source>
        <dbReference type="SAM" id="MobiDB-lite"/>
    </source>
</evidence>
<evidence type="ECO:0000313" key="10">
    <source>
        <dbReference type="Proteomes" id="UP000078237"/>
    </source>
</evidence>
<dbReference type="SMART" id="SM00906">
    <property type="entry name" value="Fungal_trans"/>
    <property type="match status" value="1"/>
</dbReference>
<dbReference type="InterPro" id="IPR051127">
    <property type="entry name" value="Fungal_SecMet_Regulators"/>
</dbReference>
<evidence type="ECO:0000313" key="8">
    <source>
        <dbReference type="EMBL" id="KXX81391.1"/>
    </source>
</evidence>
<dbReference type="AlphaFoldDB" id="A0A175WD22"/>
<keyword evidence="1" id="KW-0479">Metal-binding</keyword>
<keyword evidence="3" id="KW-0804">Transcription</keyword>
<keyword evidence="10" id="KW-1185">Reference proteome</keyword>
<dbReference type="OrthoDB" id="2283488at2759"/>
<dbReference type="PANTHER" id="PTHR47424">
    <property type="entry name" value="REGULATORY PROTEIN GAL4"/>
    <property type="match status" value="1"/>
</dbReference>
<dbReference type="PROSITE" id="PS50048">
    <property type="entry name" value="ZN2_CY6_FUNGAL_2"/>
    <property type="match status" value="1"/>
</dbReference>
<dbReference type="GO" id="GO:0006351">
    <property type="term" value="P:DNA-templated transcription"/>
    <property type="evidence" value="ECO:0007669"/>
    <property type="project" value="InterPro"/>
</dbReference>
<dbReference type="Pfam" id="PF04082">
    <property type="entry name" value="Fungal_trans"/>
    <property type="match status" value="1"/>
</dbReference>
<evidence type="ECO:0000313" key="9">
    <source>
        <dbReference type="EMBL" id="KXX82487.1"/>
    </source>
</evidence>
<feature type="domain" description="Zn(2)-C6 fungal-type" evidence="7">
    <location>
        <begin position="27"/>
        <end position="56"/>
    </location>
</feature>
<keyword evidence="5" id="KW-0175">Coiled coil</keyword>
<dbReference type="Gene3D" id="4.10.240.10">
    <property type="entry name" value="Zn(2)-C6 fungal-type DNA-binding domain"/>
    <property type="match status" value="1"/>
</dbReference>
<comment type="caution">
    <text evidence="8">The sequence shown here is derived from an EMBL/GenBank/DDBJ whole genome shotgun (WGS) entry which is preliminary data.</text>
</comment>
<dbReference type="VEuPathDB" id="FungiDB:MMYC01_201254"/>
<reference evidence="8 10" key="3">
    <citation type="submission" date="2016-01" db="EMBL/GenBank/DDBJ databases">
        <title>Madurella mycetomatis genome sequencing.</title>
        <authorList>
            <person name="Van De Sande W."/>
        </authorList>
    </citation>
    <scope>NUCLEOTIDE SEQUENCE [LARGE SCALE GENOMIC DNA]</scope>
    <source>
        <strain evidence="8">Mm55</strain>
        <strain evidence="10">mm55</strain>
    </source>
</reference>
<dbReference type="InterPro" id="IPR007219">
    <property type="entry name" value="XnlR_reg_dom"/>
</dbReference>
<proteinExistence type="predicted"/>
<dbReference type="CDD" id="cd00067">
    <property type="entry name" value="GAL4"/>
    <property type="match status" value="1"/>
</dbReference>
<evidence type="ECO:0000256" key="2">
    <source>
        <dbReference type="ARBA" id="ARBA00023015"/>
    </source>
</evidence>
<dbReference type="GO" id="GO:0005634">
    <property type="term" value="C:nucleus"/>
    <property type="evidence" value="ECO:0007669"/>
    <property type="project" value="TreeGrafter"/>
</dbReference>
<dbReference type="GO" id="GO:0000978">
    <property type="term" value="F:RNA polymerase II cis-regulatory region sequence-specific DNA binding"/>
    <property type="evidence" value="ECO:0007669"/>
    <property type="project" value="TreeGrafter"/>
</dbReference>
<dbReference type="SMART" id="SM00066">
    <property type="entry name" value="GAL4"/>
    <property type="match status" value="1"/>
</dbReference>